<dbReference type="InterPro" id="IPR009057">
    <property type="entry name" value="Homeodomain-like_sf"/>
</dbReference>
<dbReference type="Proteomes" id="UP000282529">
    <property type="component" value="Unassembled WGS sequence"/>
</dbReference>
<evidence type="ECO:0000313" key="6">
    <source>
        <dbReference type="Proteomes" id="UP000282529"/>
    </source>
</evidence>
<reference evidence="5 6" key="1">
    <citation type="submission" date="2018-11" db="EMBL/GenBank/DDBJ databases">
        <title>Genome sequence of strain 7197.</title>
        <authorList>
            <person name="Gao J."/>
            <person name="Sun J."/>
        </authorList>
    </citation>
    <scope>NUCLEOTIDE SEQUENCE [LARGE SCALE GENOMIC DNA]</scope>
    <source>
        <strain evidence="5 6">7197</strain>
    </source>
</reference>
<dbReference type="Gene3D" id="1.10.10.60">
    <property type="entry name" value="Homeodomain-like"/>
    <property type="match status" value="2"/>
</dbReference>
<dbReference type="SUPFAM" id="SSF46689">
    <property type="entry name" value="Homeodomain-like"/>
    <property type="match status" value="2"/>
</dbReference>
<evidence type="ECO:0000313" key="5">
    <source>
        <dbReference type="EMBL" id="RQW13171.1"/>
    </source>
</evidence>
<comment type="caution">
    <text evidence="5">The sequence shown here is derived from an EMBL/GenBank/DDBJ whole genome shotgun (WGS) entry which is preliminary data.</text>
</comment>
<keyword evidence="2" id="KW-0238">DNA-binding</keyword>
<dbReference type="InterPro" id="IPR018060">
    <property type="entry name" value="HTH_AraC"/>
</dbReference>
<keyword evidence="6" id="KW-1185">Reference proteome</keyword>
<protein>
    <submittedName>
        <fullName evidence="5">Helix-turn-helix domain-containing protein</fullName>
    </submittedName>
</protein>
<evidence type="ECO:0000259" key="4">
    <source>
        <dbReference type="PROSITE" id="PS01124"/>
    </source>
</evidence>
<dbReference type="OrthoDB" id="324626at2"/>
<dbReference type="PRINTS" id="PR00032">
    <property type="entry name" value="HTHARAC"/>
</dbReference>
<proteinExistence type="predicted"/>
<feature type="domain" description="HTH araC/xylS-type" evidence="4">
    <location>
        <begin position="292"/>
        <end position="390"/>
    </location>
</feature>
<organism evidence="5 6">
    <name type="scientific">Paenibacillus rhizophilus</name>
    <dbReference type="NCBI Taxonomy" id="1850366"/>
    <lineage>
        <taxon>Bacteria</taxon>
        <taxon>Bacillati</taxon>
        <taxon>Bacillota</taxon>
        <taxon>Bacilli</taxon>
        <taxon>Bacillales</taxon>
        <taxon>Paenibacillaceae</taxon>
        <taxon>Paenibacillus</taxon>
    </lineage>
</organism>
<accession>A0A3N9PAD0</accession>
<keyword evidence="3" id="KW-0804">Transcription</keyword>
<dbReference type="InterPro" id="IPR020449">
    <property type="entry name" value="Tscrpt_reg_AraC-type_HTH"/>
</dbReference>
<dbReference type="PANTHER" id="PTHR43280">
    <property type="entry name" value="ARAC-FAMILY TRANSCRIPTIONAL REGULATOR"/>
    <property type="match status" value="1"/>
</dbReference>
<gene>
    <name evidence="5" type="ORF">EH198_01720</name>
</gene>
<dbReference type="AlphaFoldDB" id="A0A3N9PAD0"/>
<dbReference type="Pfam" id="PF12833">
    <property type="entry name" value="HTH_18"/>
    <property type="match status" value="1"/>
</dbReference>
<evidence type="ECO:0000256" key="1">
    <source>
        <dbReference type="ARBA" id="ARBA00023015"/>
    </source>
</evidence>
<dbReference type="RefSeq" id="WP_124693822.1">
    <property type="nucleotide sequence ID" value="NZ_JBHUFE010000016.1"/>
</dbReference>
<dbReference type="PANTHER" id="PTHR43280:SF10">
    <property type="entry name" value="REGULATORY PROTEIN POCR"/>
    <property type="match status" value="1"/>
</dbReference>
<dbReference type="EMBL" id="RQPI01000001">
    <property type="protein sequence ID" value="RQW13171.1"/>
    <property type="molecule type" value="Genomic_DNA"/>
</dbReference>
<sequence>MNAYYGHLLGEWVRNGVTVEKYRKLQRQYSLEPWGAVIVTRIEDSAAAGDLYPNGLEDIRGAMPGMLAELLRSPDRVVSFFPSKHELTMISVITEKQSDGVITSSVLGALEEYGRRLSAMYQLSFAVGVGNVRTNLFREAADSYTEALEAADFRFFLGDDRVVVYAAISGRIVPQHYNFQKDEELFREYIRTDKADLLLKHMDDLFSRFLENGLPCREQWIKSLIQLVFHIAPAVQGFLGEEAYHRVLQTAEGSLMACVSFKDCRVQFLGILREFMAIVQNSRGNKHAEVTERCLGYIETHFSEDISLEHAANLLFFSPNYLSIIFKSRLGVSFTKYLSDFRLEKAVQLLKAGDMKVYEIAGKVGYRDEKYFYRVFKAKYGCTPDEYRKRNASPLPPS</sequence>
<name>A0A3N9PAD0_9BACL</name>
<dbReference type="SMART" id="SM00342">
    <property type="entry name" value="HTH_ARAC"/>
    <property type="match status" value="1"/>
</dbReference>
<dbReference type="GO" id="GO:0003700">
    <property type="term" value="F:DNA-binding transcription factor activity"/>
    <property type="evidence" value="ECO:0007669"/>
    <property type="project" value="InterPro"/>
</dbReference>
<evidence type="ECO:0000256" key="3">
    <source>
        <dbReference type="ARBA" id="ARBA00023163"/>
    </source>
</evidence>
<dbReference type="PROSITE" id="PS01124">
    <property type="entry name" value="HTH_ARAC_FAMILY_2"/>
    <property type="match status" value="1"/>
</dbReference>
<keyword evidence="1" id="KW-0805">Transcription regulation</keyword>
<dbReference type="GO" id="GO:0043565">
    <property type="term" value="F:sequence-specific DNA binding"/>
    <property type="evidence" value="ECO:0007669"/>
    <property type="project" value="InterPro"/>
</dbReference>
<evidence type="ECO:0000256" key="2">
    <source>
        <dbReference type="ARBA" id="ARBA00023125"/>
    </source>
</evidence>